<evidence type="ECO:0000256" key="1">
    <source>
        <dbReference type="ARBA" id="ARBA00004651"/>
    </source>
</evidence>
<comment type="similarity">
    <text evidence="2 7">Belongs to the XK family.</text>
</comment>
<sequence length="297" mass="33792">MLPNTTVISIPVTGKFYAAHDQLKAESKEQKEKVDDYHYNVAQTRAKGPRSKYPSPATENQVNGGITKELDEKCSKMAEFLPLCDVLFNVISLAGYFCDVVFDLVMGYALLERGYKCTFAATISIVITSLLISQVLSIRWYLHMWWANEDRKDRPPWLPILVHCLQMGVLWRYARLLVPVELRRVKHQVRDLCMLRLVHAFCEAAPMLLLQIHILLKNADLETSNELTLTEPTVDEPSANKAFADLNVISASLSLFSVCWALASFSKNVRLQNVHRLVLTWLGVIFQVGPLVRKIYI</sequence>
<comment type="subcellular location">
    <subcellularLocation>
        <location evidence="1">Cell membrane</location>
        <topology evidence="1">Multi-pass membrane protein</topology>
    </subcellularLocation>
    <subcellularLocation>
        <location evidence="7">Membrane</location>
        <topology evidence="7">Multi-pass membrane protein</topology>
    </subcellularLocation>
</comment>
<dbReference type="InterPro" id="IPR050895">
    <property type="entry name" value="XK-related_scramblase"/>
</dbReference>
<evidence type="ECO:0000256" key="2">
    <source>
        <dbReference type="ARBA" id="ARBA00008789"/>
    </source>
</evidence>
<dbReference type="PANTHER" id="PTHR16024">
    <property type="entry name" value="XK-RELATED PROTEIN"/>
    <property type="match status" value="1"/>
</dbReference>
<evidence type="ECO:0000256" key="5">
    <source>
        <dbReference type="ARBA" id="ARBA00022989"/>
    </source>
</evidence>
<dbReference type="Proteomes" id="UP000007151">
    <property type="component" value="Unassembled WGS sequence"/>
</dbReference>
<evidence type="ECO:0000256" key="6">
    <source>
        <dbReference type="ARBA" id="ARBA00023136"/>
    </source>
</evidence>
<reference evidence="8 9" key="1">
    <citation type="journal article" date="2011" name="Cell">
        <title>The monarch butterfly genome yields insights into long-distance migration.</title>
        <authorList>
            <person name="Zhan S."/>
            <person name="Merlin C."/>
            <person name="Boore J.L."/>
            <person name="Reppert S.M."/>
        </authorList>
    </citation>
    <scope>NUCLEOTIDE SEQUENCE [LARGE SCALE GENOMIC DNA]</scope>
    <source>
        <strain evidence="8">F-2</strain>
    </source>
</reference>
<proteinExistence type="inferred from homology"/>
<feature type="transmembrane region" description="Helical" evidence="7">
    <location>
        <begin position="118"/>
        <end position="136"/>
    </location>
</feature>
<protein>
    <recommendedName>
        <fullName evidence="7">XK-related protein</fullName>
    </recommendedName>
</protein>
<comment type="caution">
    <text evidence="8">The sequence shown here is derived from an EMBL/GenBank/DDBJ whole genome shotgun (WGS) entry which is preliminary data.</text>
</comment>
<dbReference type="Pfam" id="PF09815">
    <property type="entry name" value="XK-related"/>
    <property type="match status" value="1"/>
</dbReference>
<evidence type="ECO:0000313" key="8">
    <source>
        <dbReference type="EMBL" id="OWR45699.1"/>
    </source>
</evidence>
<dbReference type="PANTHER" id="PTHR16024:SF4">
    <property type="entry name" value="XK-RELATED PROTEIN"/>
    <property type="match status" value="1"/>
</dbReference>
<evidence type="ECO:0000313" key="9">
    <source>
        <dbReference type="Proteomes" id="UP000007151"/>
    </source>
</evidence>
<dbReference type="KEGG" id="dpl:KGM_204554"/>
<dbReference type="EMBL" id="AGBW02012087">
    <property type="protein sequence ID" value="OWR45699.1"/>
    <property type="molecule type" value="Genomic_DNA"/>
</dbReference>
<dbReference type="InterPro" id="IPR018629">
    <property type="entry name" value="XK-rel"/>
</dbReference>
<name>A0A212EW40_DANPL</name>
<dbReference type="AlphaFoldDB" id="A0A212EW40"/>
<keyword evidence="6 7" id="KW-0472">Membrane</keyword>
<dbReference type="GO" id="GO:0005886">
    <property type="term" value="C:plasma membrane"/>
    <property type="evidence" value="ECO:0007669"/>
    <property type="project" value="UniProtKB-SubCell"/>
</dbReference>
<evidence type="ECO:0000256" key="4">
    <source>
        <dbReference type="ARBA" id="ARBA00022692"/>
    </source>
</evidence>
<feature type="transmembrane region" description="Helical" evidence="7">
    <location>
        <begin position="246"/>
        <end position="265"/>
    </location>
</feature>
<evidence type="ECO:0000256" key="7">
    <source>
        <dbReference type="RuleBase" id="RU910716"/>
    </source>
</evidence>
<accession>A0A212EW40</accession>
<organism evidence="8 9">
    <name type="scientific">Danaus plexippus plexippus</name>
    <dbReference type="NCBI Taxonomy" id="278856"/>
    <lineage>
        <taxon>Eukaryota</taxon>
        <taxon>Metazoa</taxon>
        <taxon>Ecdysozoa</taxon>
        <taxon>Arthropoda</taxon>
        <taxon>Hexapoda</taxon>
        <taxon>Insecta</taxon>
        <taxon>Pterygota</taxon>
        <taxon>Neoptera</taxon>
        <taxon>Endopterygota</taxon>
        <taxon>Lepidoptera</taxon>
        <taxon>Glossata</taxon>
        <taxon>Ditrysia</taxon>
        <taxon>Papilionoidea</taxon>
        <taxon>Nymphalidae</taxon>
        <taxon>Danainae</taxon>
        <taxon>Danaini</taxon>
        <taxon>Danaina</taxon>
        <taxon>Danaus</taxon>
        <taxon>Danaus</taxon>
    </lineage>
</organism>
<keyword evidence="9" id="KW-1185">Reference proteome</keyword>
<feature type="transmembrane region" description="Helical" evidence="7">
    <location>
        <begin position="195"/>
        <end position="216"/>
    </location>
</feature>
<gene>
    <name evidence="8" type="ORF">KGM_204554</name>
</gene>
<dbReference type="InParanoid" id="A0A212EW40"/>
<keyword evidence="5 7" id="KW-1133">Transmembrane helix</keyword>
<keyword evidence="4 7" id="KW-0812">Transmembrane</keyword>
<feature type="transmembrane region" description="Helical" evidence="7">
    <location>
        <begin position="86"/>
        <end position="111"/>
    </location>
</feature>
<keyword evidence="3" id="KW-1003">Cell membrane</keyword>
<feature type="transmembrane region" description="Helical" evidence="7">
    <location>
        <begin position="277"/>
        <end position="296"/>
    </location>
</feature>
<evidence type="ECO:0000256" key="3">
    <source>
        <dbReference type="ARBA" id="ARBA00022475"/>
    </source>
</evidence>